<dbReference type="Proteomes" id="UP000649617">
    <property type="component" value="Unassembled WGS sequence"/>
</dbReference>
<evidence type="ECO:0000313" key="2">
    <source>
        <dbReference type="Proteomes" id="UP000649617"/>
    </source>
</evidence>
<dbReference type="OrthoDB" id="424149at2759"/>
<sequence>MLWDDMHKNDMVWPTVKEVQEYRKKVYKIVSEVIATHPALEDADGAAPVKITWDHPLWFQPQKVVPKQNRELALVSHMFQ</sequence>
<reference evidence="1" key="1">
    <citation type="submission" date="2021-02" db="EMBL/GenBank/DDBJ databases">
        <authorList>
            <person name="Dougan E. K."/>
            <person name="Rhodes N."/>
            <person name="Thang M."/>
            <person name="Chan C."/>
        </authorList>
    </citation>
    <scope>NUCLEOTIDE SEQUENCE</scope>
</reference>
<gene>
    <name evidence="1" type="primary">mug158</name>
    <name evidence="1" type="ORF">SPIL2461_LOCUS14710</name>
</gene>
<proteinExistence type="predicted"/>
<accession>A0A812U596</accession>
<organism evidence="1 2">
    <name type="scientific">Symbiodinium pilosum</name>
    <name type="common">Dinoflagellate</name>
    <dbReference type="NCBI Taxonomy" id="2952"/>
    <lineage>
        <taxon>Eukaryota</taxon>
        <taxon>Sar</taxon>
        <taxon>Alveolata</taxon>
        <taxon>Dinophyceae</taxon>
        <taxon>Suessiales</taxon>
        <taxon>Symbiodiniaceae</taxon>
        <taxon>Symbiodinium</taxon>
    </lineage>
</organism>
<protein>
    <submittedName>
        <fullName evidence="1">Mug158 protein</fullName>
    </submittedName>
</protein>
<dbReference type="AlphaFoldDB" id="A0A812U596"/>
<evidence type="ECO:0000313" key="1">
    <source>
        <dbReference type="EMBL" id="CAE7553131.1"/>
    </source>
</evidence>
<dbReference type="EMBL" id="CAJNIZ010034447">
    <property type="protein sequence ID" value="CAE7553131.1"/>
    <property type="molecule type" value="Genomic_DNA"/>
</dbReference>
<comment type="caution">
    <text evidence="1">The sequence shown here is derived from an EMBL/GenBank/DDBJ whole genome shotgun (WGS) entry which is preliminary data.</text>
</comment>
<name>A0A812U596_SYMPI</name>
<keyword evidence="2" id="KW-1185">Reference proteome</keyword>